<evidence type="ECO:0000313" key="1">
    <source>
        <dbReference type="Proteomes" id="UP000887576"/>
    </source>
</evidence>
<dbReference type="Proteomes" id="UP000887576">
    <property type="component" value="Unplaced"/>
</dbReference>
<sequence>MADLELASQFATRRLVSFIFSILALTAVIVFLLYRLISYKRFNYFTFLDAILLGGAAICAILAIFLRIYWIYLASLTLLTAYGLAAIILGWFTMKVGSTTYKDVAHGQDISEREKRLLDDLPGFGFTVALFGFTVCYVPGFIIYLYNFIYDRRMKLRMIADGVRTTATNTTTNPIHTAVSYV</sequence>
<proteinExistence type="predicted"/>
<reference evidence="2" key="1">
    <citation type="submission" date="2022-11" db="UniProtKB">
        <authorList>
            <consortium name="WormBaseParasite"/>
        </authorList>
    </citation>
    <scope>IDENTIFICATION</scope>
</reference>
<evidence type="ECO:0000313" key="2">
    <source>
        <dbReference type="WBParaSite" id="JU765_v2.g14571.t1"/>
    </source>
</evidence>
<organism evidence="1 2">
    <name type="scientific">Panagrolaimus sp. JU765</name>
    <dbReference type="NCBI Taxonomy" id="591449"/>
    <lineage>
        <taxon>Eukaryota</taxon>
        <taxon>Metazoa</taxon>
        <taxon>Ecdysozoa</taxon>
        <taxon>Nematoda</taxon>
        <taxon>Chromadorea</taxon>
        <taxon>Rhabditida</taxon>
        <taxon>Tylenchina</taxon>
        <taxon>Panagrolaimomorpha</taxon>
        <taxon>Panagrolaimoidea</taxon>
        <taxon>Panagrolaimidae</taxon>
        <taxon>Panagrolaimus</taxon>
    </lineage>
</organism>
<dbReference type="WBParaSite" id="JU765_v2.g14571.t1">
    <property type="protein sequence ID" value="JU765_v2.g14571.t1"/>
    <property type="gene ID" value="JU765_v2.g14571"/>
</dbReference>
<protein>
    <submittedName>
        <fullName evidence="2">DUF4203 domain-containing protein</fullName>
    </submittedName>
</protein>
<accession>A0AC34QBG4</accession>
<name>A0AC34QBG4_9BILA</name>